<gene>
    <name evidence="1" type="ORF">DVZ84_34325</name>
</gene>
<protein>
    <submittedName>
        <fullName evidence="1">ATP-binding protein</fullName>
    </submittedName>
</protein>
<dbReference type="InterPro" id="IPR027417">
    <property type="entry name" value="P-loop_NTPase"/>
</dbReference>
<dbReference type="GO" id="GO:0005524">
    <property type="term" value="F:ATP binding"/>
    <property type="evidence" value="ECO:0007669"/>
    <property type="project" value="UniProtKB-KW"/>
</dbReference>
<keyword evidence="1" id="KW-0547">Nucleotide-binding</keyword>
<dbReference type="OrthoDB" id="5167319at2"/>
<evidence type="ECO:0000313" key="1">
    <source>
        <dbReference type="EMBL" id="RDD84633.1"/>
    </source>
</evidence>
<dbReference type="Proteomes" id="UP000253742">
    <property type="component" value="Unassembled WGS sequence"/>
</dbReference>
<name>A0A369UWH9_9ACTN</name>
<evidence type="ECO:0000313" key="2">
    <source>
        <dbReference type="Proteomes" id="UP000253742"/>
    </source>
</evidence>
<proteinExistence type="predicted"/>
<comment type="caution">
    <text evidence="1">The sequence shown here is derived from an EMBL/GenBank/DDBJ whole genome shotgun (WGS) entry which is preliminary data.</text>
</comment>
<reference evidence="1 2" key="1">
    <citation type="submission" date="2018-07" db="EMBL/GenBank/DDBJ databases">
        <title>Genome guided investigation of antibiotics producing actinomycetales strain isolated from a Macau mangrove ecosystem.</title>
        <authorList>
            <person name="Hu D."/>
        </authorList>
    </citation>
    <scope>NUCLEOTIDE SEQUENCE [LARGE SCALE GENOMIC DNA]</scope>
    <source>
        <strain evidence="1 2">2297</strain>
    </source>
</reference>
<organism evidence="1 2">
    <name type="scientific">Streptomyces parvulus</name>
    <dbReference type="NCBI Taxonomy" id="146923"/>
    <lineage>
        <taxon>Bacteria</taxon>
        <taxon>Bacillati</taxon>
        <taxon>Actinomycetota</taxon>
        <taxon>Actinomycetes</taxon>
        <taxon>Kitasatosporales</taxon>
        <taxon>Streptomycetaceae</taxon>
        <taxon>Streptomyces</taxon>
    </lineage>
</organism>
<dbReference type="Gene3D" id="3.40.50.300">
    <property type="entry name" value="P-loop containing nucleotide triphosphate hydrolases"/>
    <property type="match status" value="1"/>
</dbReference>
<sequence length="676" mass="74543">MSADSRRNVLAAQRSEVFTGRAAELSILRDFMHHKLPGCFVVWLHGMGGVGKSTLLHRFADEVRALGTTVRTVDMRRTEATPEAFAATLAAQGSLEDARLLLIDSGEALGPLEGWLRDEFLPGVPTHLLVLVGSRRPPAAEWRTDPQWWHALRSVRLSGMDEAEALQLLRNRQVPERSAAAIVRASHGLPLALSLFADARESHDGMVEPRDERVLNGAPGLARELVELLLREDPSPARSEALQVLALARVTTEELVRHALDVPVAEAEELFAWLRGLSFVESTAAGLVPHGLMREALLVDVRWRDPEKHERLFLRLHAHLARRLSQRTGGRWAFGAGLAYLARASAVVRETVDWTGADRMELRGARPEDLGAVLTAIEREHGDVAAGLAKEWWDLQPSAFTVARNDRGDLVGTVVAPCLEPGAFPVSHDPVAQAALSHIMDRSSPLRRAERLLLTRWSTGSAVVACFALTTLWATTPGLAVSWTCAAPHQVELSRLLDLHDQRSGQGFTYARGATTASFLRDWRSVPFIPWAERQRARWLADEHPAFPSPPAEPVLSAMPWSEFVDAVKDAYRNVTAPEKLAHSALLRTQLVPSDAGPAALRRVLTETVGQLRAQPGRRQLAEILEITYLNGPRSQQAAARRAALSFSTYRRRLSASLETAAELLRERELYGPELP</sequence>
<accession>A0A369UWH9</accession>
<dbReference type="SUPFAM" id="SSF52540">
    <property type="entry name" value="P-loop containing nucleoside triphosphate hydrolases"/>
    <property type="match status" value="1"/>
</dbReference>
<dbReference type="AlphaFoldDB" id="A0A369UWH9"/>
<dbReference type="RefSeq" id="WP_114532980.1">
    <property type="nucleotide sequence ID" value="NZ_QQBH01000038.1"/>
</dbReference>
<keyword evidence="1" id="KW-0067">ATP-binding</keyword>
<dbReference type="PRINTS" id="PR00364">
    <property type="entry name" value="DISEASERSIST"/>
</dbReference>
<dbReference type="EMBL" id="QQBH01000038">
    <property type="protein sequence ID" value="RDD84633.1"/>
    <property type="molecule type" value="Genomic_DNA"/>
</dbReference>